<evidence type="ECO:0000256" key="2">
    <source>
        <dbReference type="ARBA" id="ARBA00022729"/>
    </source>
</evidence>
<dbReference type="Proteomes" id="UP000286976">
    <property type="component" value="Unassembled WGS sequence"/>
</dbReference>
<dbReference type="EMBL" id="PIPQ01000001">
    <property type="protein sequence ID" value="RUO43676.1"/>
    <property type="molecule type" value="Genomic_DNA"/>
</dbReference>
<dbReference type="CDD" id="cd13401">
    <property type="entry name" value="Slt70-like"/>
    <property type="match status" value="1"/>
</dbReference>
<dbReference type="InterPro" id="IPR037061">
    <property type="entry name" value="Lytic_TGlycoase_superhlx_L_sf"/>
</dbReference>
<comment type="similarity">
    <text evidence="1">Belongs to the transglycosylase Slt family.</text>
</comment>
<organism evidence="5 6">
    <name type="scientific">Aliidiomarina taiwanensis</name>
    <dbReference type="NCBI Taxonomy" id="946228"/>
    <lineage>
        <taxon>Bacteria</taxon>
        <taxon>Pseudomonadati</taxon>
        <taxon>Pseudomonadota</taxon>
        <taxon>Gammaproteobacteria</taxon>
        <taxon>Alteromonadales</taxon>
        <taxon>Idiomarinaceae</taxon>
        <taxon>Aliidiomarina</taxon>
    </lineage>
</organism>
<feature type="domain" description="Lytic transglycosylase superhelical linker" evidence="4">
    <location>
        <begin position="417"/>
        <end position="482"/>
    </location>
</feature>
<evidence type="ECO:0000259" key="4">
    <source>
        <dbReference type="Pfam" id="PF14718"/>
    </source>
</evidence>
<protein>
    <recommendedName>
        <fullName evidence="7">Murein transglycosylase</fullName>
    </recommendedName>
</protein>
<dbReference type="InterPro" id="IPR008258">
    <property type="entry name" value="Transglycosylase_SLT_dom_1"/>
</dbReference>
<dbReference type="InterPro" id="IPR012289">
    <property type="entry name" value="Lytic_TGlycosylase_superhlx_L"/>
</dbReference>
<dbReference type="GO" id="GO:0004553">
    <property type="term" value="F:hydrolase activity, hydrolyzing O-glycosyl compounds"/>
    <property type="evidence" value="ECO:0007669"/>
    <property type="project" value="InterPro"/>
</dbReference>
<evidence type="ECO:0000313" key="6">
    <source>
        <dbReference type="Proteomes" id="UP000286976"/>
    </source>
</evidence>
<dbReference type="InterPro" id="IPR023346">
    <property type="entry name" value="Lysozyme-like_dom_sf"/>
</dbReference>
<dbReference type="AlphaFoldDB" id="A0A432X8M6"/>
<keyword evidence="2" id="KW-0732">Signal</keyword>
<evidence type="ECO:0000259" key="3">
    <source>
        <dbReference type="Pfam" id="PF01464"/>
    </source>
</evidence>
<dbReference type="Gene3D" id="1.25.20.10">
    <property type="entry name" value="Bacterial muramidases"/>
    <property type="match status" value="1"/>
</dbReference>
<reference evidence="5 6" key="1">
    <citation type="journal article" date="2011" name="Front. Microbiol.">
        <title>Genomic signatures of strain selection and enhancement in Bacillus atrophaeus var. globigii, a historical biowarfare simulant.</title>
        <authorList>
            <person name="Gibbons H.S."/>
            <person name="Broomall S.M."/>
            <person name="McNew L.A."/>
            <person name="Daligault H."/>
            <person name="Chapman C."/>
            <person name="Bruce D."/>
            <person name="Karavis M."/>
            <person name="Krepps M."/>
            <person name="McGregor P.A."/>
            <person name="Hong C."/>
            <person name="Park K.H."/>
            <person name="Akmal A."/>
            <person name="Feldman A."/>
            <person name="Lin J.S."/>
            <person name="Chang W.E."/>
            <person name="Higgs B.W."/>
            <person name="Demirev P."/>
            <person name="Lindquist J."/>
            <person name="Liem A."/>
            <person name="Fochler E."/>
            <person name="Read T.D."/>
            <person name="Tapia R."/>
            <person name="Johnson S."/>
            <person name="Bishop-Lilly K.A."/>
            <person name="Detter C."/>
            <person name="Han C."/>
            <person name="Sozhamannan S."/>
            <person name="Rosenzweig C.N."/>
            <person name="Skowronski E.W."/>
        </authorList>
    </citation>
    <scope>NUCLEOTIDE SEQUENCE [LARGE SCALE GENOMIC DNA]</scope>
    <source>
        <strain evidence="5 6">AIT1</strain>
    </source>
</reference>
<keyword evidence="6" id="KW-1185">Reference proteome</keyword>
<gene>
    <name evidence="5" type="ORF">CWE15_00290</name>
</gene>
<dbReference type="Pfam" id="PF14718">
    <property type="entry name" value="SLT_L"/>
    <property type="match status" value="1"/>
</dbReference>
<dbReference type="InterPro" id="IPR008939">
    <property type="entry name" value="Lytic_TGlycosylase_superhlx_U"/>
</dbReference>
<name>A0A432X8M6_9GAMM</name>
<dbReference type="PANTHER" id="PTHR37423">
    <property type="entry name" value="SOLUBLE LYTIC MUREIN TRANSGLYCOSYLASE-RELATED"/>
    <property type="match status" value="1"/>
</dbReference>
<dbReference type="GO" id="GO:0016020">
    <property type="term" value="C:membrane"/>
    <property type="evidence" value="ECO:0007669"/>
    <property type="project" value="InterPro"/>
</dbReference>
<evidence type="ECO:0008006" key="7">
    <source>
        <dbReference type="Google" id="ProtNLM"/>
    </source>
</evidence>
<dbReference type="Gene3D" id="1.10.1240.20">
    <property type="entry name" value="Lytic transglycosylase, superhelical linker domain"/>
    <property type="match status" value="1"/>
</dbReference>
<dbReference type="Gene3D" id="1.10.530.10">
    <property type="match status" value="1"/>
</dbReference>
<dbReference type="GO" id="GO:0000270">
    <property type="term" value="P:peptidoglycan metabolic process"/>
    <property type="evidence" value="ECO:0007669"/>
    <property type="project" value="InterPro"/>
</dbReference>
<accession>A0A432X8M6</accession>
<evidence type="ECO:0000313" key="5">
    <source>
        <dbReference type="EMBL" id="RUO43676.1"/>
    </source>
</evidence>
<evidence type="ECO:0000256" key="1">
    <source>
        <dbReference type="ARBA" id="ARBA00007734"/>
    </source>
</evidence>
<dbReference type="Pfam" id="PF01464">
    <property type="entry name" value="SLT"/>
    <property type="match status" value="1"/>
</dbReference>
<dbReference type="PANTHER" id="PTHR37423:SF5">
    <property type="entry name" value="SOLUBLE LYTIC MUREIN TRANSGLYCOSYLASE"/>
    <property type="match status" value="1"/>
</dbReference>
<dbReference type="GO" id="GO:0042597">
    <property type="term" value="C:periplasmic space"/>
    <property type="evidence" value="ECO:0007669"/>
    <property type="project" value="InterPro"/>
</dbReference>
<dbReference type="PROSITE" id="PS00922">
    <property type="entry name" value="TRANSGLYCOSYLASE"/>
    <property type="match status" value="1"/>
</dbReference>
<dbReference type="InterPro" id="IPR000189">
    <property type="entry name" value="Transglyc_AS"/>
</dbReference>
<sequence>MRKKIKQAFKNQCKILLALGVVGVLQLLASLPVAASLSLAEQRELFVQTEEHISARRFTEARENMAQLRGYALYPYLEAEFLQQNLSLANEPLISEFLNDYSGTPVADSLRTDWLRFLAQKNQAERFLLYYQGSRNGKLQCQYLHFLWQSTENLNVVWPQVSNQWVNGNSQPKECDPVFAAWANAGMRTEQHVWDRIKLALANKELGLVNYLTRLLPEQNRYLARLARRAANNSAAIMRFRDYQNNDPREQELILSALPRLIWQDIEKAEQAWVHYQQVYDFPDDVVHNMHERFGVTLSVRGDPEALYWLEQVPMTQLSKQGRQWMLAALLRTNRYDRVSMFINALPAEEQEKDQWRYWRARALLALNFTEEGQEELAEVAQNRSYYGFLASAHLNREASLAHQPVQYDTRELEALKSRASMQRAIELFALERNLQGRREWNRIAYRGQYQEQVLSAVLAHELGLYEQAIFTFAHTGMFNDVERRFPLAFYDVLKTHATSQNLDLAWVYAIVRRESSFRADAVSPVGARGLMQVMPGTAEYLLSRMPGPAARFSRQQLYNPEFNVRLGTRYLKELLQRSGNNWIVATAAYNAGIHRVQEWLPETPVELDVWVETVPYEETRNYIKGVLAYQQIYSMLLGERNNVFRPLISMTVGASHSG</sequence>
<comment type="caution">
    <text evidence="5">The sequence shown here is derived from an EMBL/GenBank/DDBJ whole genome shotgun (WGS) entry which is preliminary data.</text>
</comment>
<dbReference type="SUPFAM" id="SSF48435">
    <property type="entry name" value="Bacterial muramidases"/>
    <property type="match status" value="1"/>
</dbReference>
<proteinExistence type="inferred from homology"/>
<dbReference type="SUPFAM" id="SSF53955">
    <property type="entry name" value="Lysozyme-like"/>
    <property type="match status" value="1"/>
</dbReference>
<dbReference type="RefSeq" id="WP_126756070.1">
    <property type="nucleotide sequence ID" value="NZ_PIPQ01000001.1"/>
</dbReference>
<dbReference type="OrthoDB" id="92254at2"/>
<dbReference type="GO" id="GO:0008933">
    <property type="term" value="F:peptidoglycan lytic transglycosylase activity"/>
    <property type="evidence" value="ECO:0007669"/>
    <property type="project" value="InterPro"/>
</dbReference>
<feature type="domain" description="Transglycosylase SLT" evidence="3">
    <location>
        <begin position="497"/>
        <end position="602"/>
    </location>
</feature>